<dbReference type="eggNOG" id="arCOG09489">
    <property type="taxonomic scope" value="Archaea"/>
</dbReference>
<dbReference type="RefSeq" id="WP_012619028.1">
    <property type="nucleotide sequence ID" value="NC_011832.1"/>
</dbReference>
<evidence type="ECO:0000313" key="2">
    <source>
        <dbReference type="EMBL" id="ACL17709.1"/>
    </source>
</evidence>
<feature type="transmembrane region" description="Helical" evidence="1">
    <location>
        <begin position="9"/>
        <end position="30"/>
    </location>
</feature>
<dbReference type="Proteomes" id="UP000002457">
    <property type="component" value="Chromosome"/>
</dbReference>
<dbReference type="OrthoDB" id="382479at2157"/>
<feature type="transmembrane region" description="Helical" evidence="1">
    <location>
        <begin position="64"/>
        <end position="87"/>
    </location>
</feature>
<dbReference type="STRING" id="521011.Mpal_2430"/>
<accession>B8GEK8</accession>
<dbReference type="KEGG" id="mpl:Mpal_2430"/>
<reference evidence="2 3" key="1">
    <citation type="journal article" date="2015" name="Genome Announc.">
        <title>Complete Genome Sequence of Methanosphaerula palustris E1-9CT, a Hydrogenotrophic Methanogen Isolated from a Minerotrophic Fen Peatland.</title>
        <authorList>
            <person name="Cadillo-Quiroz H."/>
            <person name="Browne P."/>
            <person name="Kyrpides N."/>
            <person name="Woyke T."/>
            <person name="Goodwin L."/>
            <person name="Detter C."/>
            <person name="Yavitt J.B."/>
            <person name="Zinder S.H."/>
        </authorList>
    </citation>
    <scope>NUCLEOTIDE SEQUENCE [LARGE SCALE GENOMIC DNA]</scope>
    <source>
        <strain evidence="3">ATCC BAA-1556 / DSM 19958 / E1-9c</strain>
    </source>
</reference>
<feature type="transmembrane region" description="Helical" evidence="1">
    <location>
        <begin position="99"/>
        <end position="117"/>
    </location>
</feature>
<dbReference type="HOGENOM" id="CLU_1965585_0_0_2"/>
<proteinExistence type="predicted"/>
<gene>
    <name evidence="2" type="ordered locus">Mpal_2430</name>
</gene>
<evidence type="ECO:0000313" key="3">
    <source>
        <dbReference type="Proteomes" id="UP000002457"/>
    </source>
</evidence>
<dbReference type="GeneID" id="7271343"/>
<keyword evidence="1" id="KW-0472">Membrane</keyword>
<dbReference type="AlphaFoldDB" id="B8GEK8"/>
<organism evidence="2 3">
    <name type="scientific">Methanosphaerula palustris (strain ATCC BAA-1556 / DSM 19958 / E1-9c)</name>
    <dbReference type="NCBI Taxonomy" id="521011"/>
    <lineage>
        <taxon>Archaea</taxon>
        <taxon>Methanobacteriati</taxon>
        <taxon>Methanobacteriota</taxon>
        <taxon>Stenosarchaea group</taxon>
        <taxon>Methanomicrobia</taxon>
        <taxon>Methanomicrobiales</taxon>
        <taxon>Methanoregulaceae</taxon>
        <taxon>Methanosphaerula</taxon>
    </lineage>
</organism>
<keyword evidence="1" id="KW-0812">Transmembrane</keyword>
<evidence type="ECO:0000256" key="1">
    <source>
        <dbReference type="SAM" id="Phobius"/>
    </source>
</evidence>
<keyword evidence="3" id="KW-1185">Reference proteome</keyword>
<protein>
    <submittedName>
        <fullName evidence="2">Uncharacterized protein</fullName>
    </submittedName>
</protein>
<dbReference type="EMBL" id="CP001338">
    <property type="protein sequence ID" value="ACL17709.1"/>
    <property type="molecule type" value="Genomic_DNA"/>
</dbReference>
<feature type="transmembrane region" description="Helical" evidence="1">
    <location>
        <begin position="36"/>
        <end position="55"/>
    </location>
</feature>
<sequence length="127" mass="14633">MHQHLRDTIGLGMAFWLIGYLLSLVLYFILPPGVMGWILFVVLTPVMIGVTWRWFRDRNLPVTYYLRVALTWTAIAVVGDYLFIVHLFSSQGYYQADVLVYYLVTFLIPMGVGIGLNRKGDEARTTR</sequence>
<keyword evidence="1" id="KW-1133">Transmembrane helix</keyword>
<name>B8GEK8_METPE</name>